<keyword evidence="7" id="KW-0446">Lipid-binding</keyword>
<keyword evidence="6" id="KW-0175">Coiled coil</keyword>
<name>A0A1I7ZV50_9BILA</name>
<feature type="compositionally biased region" description="Polar residues" evidence="8">
    <location>
        <begin position="16"/>
        <end position="30"/>
    </location>
</feature>
<evidence type="ECO:0000256" key="1">
    <source>
        <dbReference type="ARBA" id="ARBA00004613"/>
    </source>
</evidence>
<reference evidence="10" key="1">
    <citation type="submission" date="2016-11" db="UniProtKB">
        <authorList>
            <consortium name="WormBaseParasite"/>
        </authorList>
    </citation>
    <scope>IDENTIFICATION</scope>
</reference>
<evidence type="ECO:0000256" key="6">
    <source>
        <dbReference type="ARBA" id="ARBA00023054"/>
    </source>
</evidence>
<evidence type="ECO:0000256" key="5">
    <source>
        <dbReference type="ARBA" id="ARBA00022729"/>
    </source>
</evidence>
<evidence type="ECO:0000256" key="2">
    <source>
        <dbReference type="ARBA" id="ARBA00006648"/>
    </source>
</evidence>
<dbReference type="InterPro" id="IPR008632">
    <property type="entry name" value="Gp-FAR-1"/>
</dbReference>
<comment type="subcellular location">
    <subcellularLocation>
        <location evidence="1">Secreted</location>
    </subcellularLocation>
</comment>
<dbReference type="PANTHER" id="PTHR31418">
    <property type="entry name" value="FATTY-ACID AND RETINOL-BINDING PROTEIN 1"/>
    <property type="match status" value="1"/>
</dbReference>
<evidence type="ECO:0000313" key="9">
    <source>
        <dbReference type="Proteomes" id="UP000095287"/>
    </source>
</evidence>
<evidence type="ECO:0000256" key="7">
    <source>
        <dbReference type="ARBA" id="ARBA00023121"/>
    </source>
</evidence>
<keyword evidence="9" id="KW-1185">Reference proteome</keyword>
<dbReference type="GO" id="GO:0008289">
    <property type="term" value="F:lipid binding"/>
    <property type="evidence" value="ECO:0007669"/>
    <property type="project" value="UniProtKB-KW"/>
</dbReference>
<dbReference type="Pfam" id="PF05823">
    <property type="entry name" value="Gp-FAR-1"/>
    <property type="match status" value="2"/>
</dbReference>
<dbReference type="Gene3D" id="1.20.120.1100">
    <property type="match status" value="2"/>
</dbReference>
<dbReference type="GO" id="GO:0005576">
    <property type="term" value="C:extracellular region"/>
    <property type="evidence" value="ECO:0007669"/>
    <property type="project" value="UniProtKB-SubCell"/>
</dbReference>
<evidence type="ECO:0000313" key="10">
    <source>
        <dbReference type="WBParaSite" id="L893_g29928.t1"/>
    </source>
</evidence>
<evidence type="ECO:0000256" key="3">
    <source>
        <dbReference type="ARBA" id="ARBA00017453"/>
    </source>
</evidence>
<comment type="similarity">
    <text evidence="2">Belongs to the fatty-acid and retinol-binding protein (FARBP) family.</text>
</comment>
<dbReference type="WBParaSite" id="L893_g29928.t1">
    <property type="protein sequence ID" value="L893_g29928.t1"/>
    <property type="gene ID" value="L893_g29928"/>
</dbReference>
<feature type="region of interest" description="Disordered" evidence="8">
    <location>
        <begin position="1"/>
        <end position="30"/>
    </location>
</feature>
<dbReference type="Proteomes" id="UP000095287">
    <property type="component" value="Unplaced"/>
</dbReference>
<dbReference type="AlphaFoldDB" id="A0A1I7ZV50"/>
<accession>A0A1I7ZV50</accession>
<evidence type="ECO:0000256" key="8">
    <source>
        <dbReference type="SAM" id="MobiDB-lite"/>
    </source>
</evidence>
<organism evidence="9 10">
    <name type="scientific">Steinernema glaseri</name>
    <dbReference type="NCBI Taxonomy" id="37863"/>
    <lineage>
        <taxon>Eukaryota</taxon>
        <taxon>Metazoa</taxon>
        <taxon>Ecdysozoa</taxon>
        <taxon>Nematoda</taxon>
        <taxon>Chromadorea</taxon>
        <taxon>Rhabditida</taxon>
        <taxon>Tylenchina</taxon>
        <taxon>Panagrolaimomorpha</taxon>
        <taxon>Strongyloidoidea</taxon>
        <taxon>Steinernematidae</taxon>
        <taxon>Steinernema</taxon>
    </lineage>
</organism>
<evidence type="ECO:0000256" key="4">
    <source>
        <dbReference type="ARBA" id="ARBA00022525"/>
    </source>
</evidence>
<protein>
    <recommendedName>
        <fullName evidence="3">Fatty-acid and retinol-binding protein 1</fullName>
    </recommendedName>
</protein>
<keyword evidence="4" id="KW-0964">Secreted</keyword>
<dbReference type="PANTHER" id="PTHR31418:SF7">
    <property type="entry name" value="FATTY-ACID AND RETINOL-BINDING PROTEIN 1"/>
    <property type="match status" value="1"/>
</dbReference>
<sequence>MAIKQDAHVSQKKTRFSASTLPKESGIGRQSSNHLWGCSNLTPPEVVAFYRSLTDDDRVIIMDLASRLAHFKSEEDVVQALKEKSMSLFNRAKTMYDILKSRVDSLNPEAKAFMERIFLTVRGLRSASGTFPDIRLAKKHVRVITEDFWSLSLAAKAELQEHLPIVVSFLNGRSLVITKSEWCNCSETVDSLNPEAKAFMECIFLTVRGLRSASETFPDIKLVKKHVRVITEDFWSLSLAAKAELQERFPIVVSFLNVKREQILANSPDLFKRTPKKKQPNMKA</sequence>
<keyword evidence="5" id="KW-0732">Signal</keyword>
<proteinExistence type="inferred from homology"/>